<keyword evidence="3" id="KW-1185">Reference proteome</keyword>
<proteinExistence type="predicted"/>
<dbReference type="PANTHER" id="PTHR43739">
    <property type="entry name" value="XYLOGLUCANASE (EUROFUNG)"/>
    <property type="match status" value="1"/>
</dbReference>
<dbReference type="InterPro" id="IPR002860">
    <property type="entry name" value="BNR_rpt"/>
</dbReference>
<dbReference type="SUPFAM" id="SSF50939">
    <property type="entry name" value="Sialidases"/>
    <property type="match status" value="1"/>
</dbReference>
<dbReference type="RefSeq" id="WP_108741689.1">
    <property type="nucleotide sequence ID" value="NZ_CP020918.1"/>
</dbReference>
<dbReference type="InterPro" id="IPR036278">
    <property type="entry name" value="Sialidase_sf"/>
</dbReference>
<protein>
    <recommendedName>
        <fullName evidence="4">Sortilin N-terminal domain-containing protein</fullName>
    </recommendedName>
</protein>
<evidence type="ECO:0008006" key="4">
    <source>
        <dbReference type="Google" id="ProtNLM"/>
    </source>
</evidence>
<dbReference type="KEGG" id="ffa:FFWV33_15165"/>
<reference evidence="2 3" key="1">
    <citation type="submission" date="2017-04" db="EMBL/GenBank/DDBJ databases">
        <title>Compelte genome sequence of WV33.</title>
        <authorList>
            <person name="Lee P.C."/>
        </authorList>
    </citation>
    <scope>NUCLEOTIDE SEQUENCE [LARGE SCALE GENOMIC DNA]</scope>
    <source>
        <strain evidence="2 3">WV33</strain>
    </source>
</reference>
<accession>A0A2S1LGI8</accession>
<dbReference type="Pfam" id="PF02012">
    <property type="entry name" value="BNR"/>
    <property type="match status" value="1"/>
</dbReference>
<evidence type="ECO:0000313" key="2">
    <source>
        <dbReference type="EMBL" id="AWG22771.1"/>
    </source>
</evidence>
<dbReference type="InterPro" id="IPR015943">
    <property type="entry name" value="WD40/YVTN_repeat-like_dom_sf"/>
</dbReference>
<name>A0A2S1LGI8_9FLAO</name>
<dbReference type="SUPFAM" id="SSF110296">
    <property type="entry name" value="Oligoxyloglucan reducing end-specific cellobiohydrolase"/>
    <property type="match status" value="2"/>
</dbReference>
<gene>
    <name evidence="2" type="ORF">FFWV33_15165</name>
</gene>
<dbReference type="OrthoDB" id="9757809at2"/>
<dbReference type="PANTHER" id="PTHR43739:SF5">
    <property type="entry name" value="EXO-ALPHA-SIALIDASE"/>
    <property type="match status" value="1"/>
</dbReference>
<dbReference type="AlphaFoldDB" id="A0A2S1LGI8"/>
<dbReference type="CDD" id="cd15482">
    <property type="entry name" value="Sialidase_non-viral"/>
    <property type="match status" value="1"/>
</dbReference>
<feature type="signal peptide" evidence="1">
    <location>
        <begin position="1"/>
        <end position="21"/>
    </location>
</feature>
<feature type="chain" id="PRO_5015639624" description="Sortilin N-terminal domain-containing protein" evidence="1">
    <location>
        <begin position="22"/>
        <end position="869"/>
    </location>
</feature>
<keyword evidence="1" id="KW-0732">Signal</keyword>
<organism evidence="2 3">
    <name type="scientific">Flavobacterium faecale</name>
    <dbReference type="NCBI Taxonomy" id="1355330"/>
    <lineage>
        <taxon>Bacteria</taxon>
        <taxon>Pseudomonadati</taxon>
        <taxon>Bacteroidota</taxon>
        <taxon>Flavobacteriia</taxon>
        <taxon>Flavobacteriales</taxon>
        <taxon>Flavobacteriaceae</taxon>
        <taxon>Flavobacterium</taxon>
    </lineage>
</organism>
<dbReference type="InterPro" id="IPR052025">
    <property type="entry name" value="Xyloglucanase_GH74"/>
</dbReference>
<dbReference type="EMBL" id="CP020918">
    <property type="protein sequence ID" value="AWG22771.1"/>
    <property type="molecule type" value="Genomic_DNA"/>
</dbReference>
<dbReference type="Gene3D" id="2.130.10.10">
    <property type="entry name" value="YVTN repeat-like/Quinoprotein amine dehydrogenase"/>
    <property type="match status" value="4"/>
</dbReference>
<dbReference type="GO" id="GO:0010411">
    <property type="term" value="P:xyloglucan metabolic process"/>
    <property type="evidence" value="ECO:0007669"/>
    <property type="project" value="TreeGrafter"/>
</dbReference>
<evidence type="ECO:0000256" key="1">
    <source>
        <dbReference type="SAM" id="SignalP"/>
    </source>
</evidence>
<evidence type="ECO:0000313" key="3">
    <source>
        <dbReference type="Proteomes" id="UP000244527"/>
    </source>
</evidence>
<sequence>MKTLLISLTVTFALLPFWAQSQENYPSIKAKNPINFSDLKKKNIVSDTDIIWQQFGPGMSGNNKSAMWHPTDSNVLYISPNMGNTYRTTNKGFTYETILDEDGPGIKSGERGPQELGSIDFSRQNPNFGFCTDLKNNGIFYTNDKGKSWRKQQTTVDTFAKAFLACVAVDPKNENIWYLGAGQLRNTGRILFSQENPRGNLIDKNSLAKIWKSTNKGKSWDLITNGLQPNTEVETVAVDPKNSNILYATTSSGFYKSSDAGKNWELKSKEIDNAVLRSVSSQYDPKTDKLTMYVLSNRVWKADGNTVTDQSGGIFKSTDRGESWTNVDGNLALDLKQFKNNKSVLQTYYNAVAYFFGISIEKAKKSYPEMPSKITHNFCQIQVDPNDANNVYLVNMFSNMARNNFMPGCMWRSKDGGKNWYVTFRNGKNWSSGPDVKYWADRGNPTGSNVKLKYLHQWENRDDYDRKSTNFGIFNADGTVLHAQMAKISLMSYDKGDTWVDIDDVQTTAGTESYIGAGNSNLPGHGFYQSYLTPNKVYCSAGENSLWITNNETSPERPGAQAATCKRLLDDEISVSCYAIHPKDPKIHFALFFRQKGRGELYRSTDSGETWVKHGTPIPAWEVKAHSGDQSVHQLSLIIDPNNPDTMYFCVPKAAKNMEYVGDSETGFGIHKSIDGGKTWTEPNAGLPASLDTTTIKFDPSNPNTLFTCIQNDKGGLYFSTNNGANWSVVPSTIEIAGKFGINDIHFAKDGKVYITSGYKNANENDGGLWVSSDQMKSWRKIFDYPWVNRVEVAPYNPNIILINTLANAKVNLINPGAFLSKDGGKTWSKINKGNGQSDRINDIAIDYFTPNKYYLSTYGSGFYVAKEK</sequence>
<dbReference type="Proteomes" id="UP000244527">
    <property type="component" value="Chromosome"/>
</dbReference>